<keyword evidence="1" id="KW-1133">Transmembrane helix</keyword>
<accession>A0A4R4AHE3</accession>
<dbReference type="PANTHER" id="PTHR35867:SF1">
    <property type="entry name" value="PROTEIN RSEC"/>
    <property type="match status" value="1"/>
</dbReference>
<keyword evidence="1" id="KW-0472">Membrane</keyword>
<dbReference type="AlphaFoldDB" id="A0A4R4AHE3"/>
<dbReference type="InterPro" id="IPR026268">
    <property type="entry name" value="RseC"/>
</dbReference>
<gene>
    <name evidence="2" type="ORF">EDC29_102451</name>
</gene>
<proteinExistence type="predicted"/>
<evidence type="ECO:0000313" key="3">
    <source>
        <dbReference type="Proteomes" id="UP000295247"/>
    </source>
</evidence>
<comment type="caution">
    <text evidence="2">The sequence shown here is derived from an EMBL/GenBank/DDBJ whole genome shotgun (WGS) entry which is preliminary data.</text>
</comment>
<keyword evidence="1" id="KW-0812">Transmembrane</keyword>
<dbReference type="PIRSF" id="PIRSF004923">
    <property type="entry name" value="RseC"/>
    <property type="match status" value="1"/>
</dbReference>
<dbReference type="PROSITE" id="PS51257">
    <property type="entry name" value="PROKAR_LIPOPROTEIN"/>
    <property type="match status" value="1"/>
</dbReference>
<dbReference type="PANTHER" id="PTHR35867">
    <property type="entry name" value="PROTEIN RSEC"/>
    <property type="match status" value="1"/>
</dbReference>
<dbReference type="EMBL" id="SMDC01000002">
    <property type="protein sequence ID" value="TCW38555.1"/>
    <property type="molecule type" value="Genomic_DNA"/>
</dbReference>
<dbReference type="InterPro" id="IPR007359">
    <property type="entry name" value="SigmaE_reg_RseC_MucC"/>
</dbReference>
<dbReference type="Proteomes" id="UP000295247">
    <property type="component" value="Unassembled WGS sequence"/>
</dbReference>
<evidence type="ECO:0000256" key="1">
    <source>
        <dbReference type="SAM" id="Phobius"/>
    </source>
</evidence>
<organism evidence="2 3">
    <name type="scientific">Marichromatium gracile</name>
    <name type="common">Chromatium gracile</name>
    <dbReference type="NCBI Taxonomy" id="1048"/>
    <lineage>
        <taxon>Bacteria</taxon>
        <taxon>Pseudomonadati</taxon>
        <taxon>Pseudomonadota</taxon>
        <taxon>Gammaproteobacteria</taxon>
        <taxon>Chromatiales</taxon>
        <taxon>Chromatiaceae</taxon>
        <taxon>Marichromatium</taxon>
    </lineage>
</organism>
<protein>
    <submittedName>
        <fullName evidence="2">RseC/MucC-like positive regulator of sigma(E)</fullName>
    </submittedName>
</protein>
<feature type="transmembrane region" description="Helical" evidence="1">
    <location>
        <begin position="75"/>
        <end position="96"/>
    </location>
</feature>
<dbReference type="Pfam" id="PF04246">
    <property type="entry name" value="RseC_MucC"/>
    <property type="match status" value="1"/>
</dbReference>
<feature type="transmembrane region" description="Helical" evidence="1">
    <location>
        <begin position="102"/>
        <end position="122"/>
    </location>
</feature>
<reference evidence="2 3" key="1">
    <citation type="submission" date="2019-03" db="EMBL/GenBank/DDBJ databases">
        <title>Genomic Encyclopedia of Type Strains, Phase IV (KMG-IV): sequencing the most valuable type-strain genomes for metagenomic binning, comparative biology and taxonomic classification.</title>
        <authorList>
            <person name="Goeker M."/>
        </authorList>
    </citation>
    <scope>NUCLEOTIDE SEQUENCE [LARGE SCALE GENOMIC DNA]</scope>
    <source>
        <strain evidence="2 3">DSM 203</strain>
    </source>
</reference>
<dbReference type="RefSeq" id="WP_132228885.1">
    <property type="nucleotide sequence ID" value="NZ_NRRH01000007.1"/>
</dbReference>
<evidence type="ECO:0000313" key="2">
    <source>
        <dbReference type="EMBL" id="TCW38555.1"/>
    </source>
</evidence>
<name>A0A4R4AHE3_MARGR</name>
<sequence length="139" mass="14157">MERMIETVAVVTASAPPRAWVAPGSASACSGCAQSGYCAGATTGRRGRARQIVIDDPLGLSPGESVVIGIPGAGLLRAATLAYLLPLLALAATAWAGTRFALPLWATLGGALLALGAGLWLAERLGRDAPRPVVLRRLS</sequence>